<dbReference type="AlphaFoldDB" id="W7ISD4"/>
<reference evidence="3 4" key="1">
    <citation type="journal article" date="2014" name="Genome Announc.">
        <title>Draft Genome Sequence of the Antitrypanosomally Active Sponge-Associated Bacterium Actinokineospora sp. Strain EG49.</title>
        <authorList>
            <person name="Harjes J."/>
            <person name="Ryu T."/>
            <person name="Abdelmohsen U.R."/>
            <person name="Moitinho-Silva L."/>
            <person name="Horn H."/>
            <person name="Ravasi T."/>
            <person name="Hentschel U."/>
        </authorList>
    </citation>
    <scope>NUCLEOTIDE SEQUENCE [LARGE SCALE GENOMIC DNA]</scope>
    <source>
        <strain evidence="3 4">EG49</strain>
    </source>
</reference>
<evidence type="ECO:0000313" key="3">
    <source>
        <dbReference type="EMBL" id="EWC59336.1"/>
    </source>
</evidence>
<feature type="region of interest" description="Disordered" evidence="1">
    <location>
        <begin position="1"/>
        <end position="33"/>
    </location>
</feature>
<dbReference type="RefSeq" id="WP_152552288.1">
    <property type="nucleotide sequence ID" value="NZ_AYXG01000208.1"/>
</dbReference>
<proteinExistence type="predicted"/>
<dbReference type="EMBL" id="AYXG01000208">
    <property type="protein sequence ID" value="EWC59336.1"/>
    <property type="molecule type" value="Genomic_DNA"/>
</dbReference>
<sequence>MATLQGFPEEVPDDHEHVPGSWSPPRRGADDDTVSLPELLAYGELDHLLHSRGRRYDRPDVQDWLRQVERVTTHRSVSTTAFVWKSVAMGVLAVSFLLLFQWLVPETLPAVAPTLGAIVLTNWIRLFWQWRH</sequence>
<keyword evidence="2" id="KW-0472">Membrane</keyword>
<organism evidence="3 4">
    <name type="scientific">Actinokineospora spheciospongiae</name>
    <dbReference type="NCBI Taxonomy" id="909613"/>
    <lineage>
        <taxon>Bacteria</taxon>
        <taxon>Bacillati</taxon>
        <taxon>Actinomycetota</taxon>
        <taxon>Actinomycetes</taxon>
        <taxon>Pseudonocardiales</taxon>
        <taxon>Pseudonocardiaceae</taxon>
        <taxon>Actinokineospora</taxon>
    </lineage>
</organism>
<keyword evidence="4" id="KW-1185">Reference proteome</keyword>
<evidence type="ECO:0000256" key="1">
    <source>
        <dbReference type="SAM" id="MobiDB-lite"/>
    </source>
</evidence>
<feature type="transmembrane region" description="Helical" evidence="2">
    <location>
        <begin position="82"/>
        <end position="104"/>
    </location>
</feature>
<name>W7ISD4_9PSEU</name>
<keyword evidence="2" id="KW-0812">Transmembrane</keyword>
<protein>
    <submittedName>
        <fullName evidence="3">Uncharacterized protein</fullName>
    </submittedName>
</protein>
<evidence type="ECO:0000256" key="2">
    <source>
        <dbReference type="SAM" id="Phobius"/>
    </source>
</evidence>
<accession>W7ISD4</accession>
<comment type="caution">
    <text evidence="3">The sequence shown here is derived from an EMBL/GenBank/DDBJ whole genome shotgun (WGS) entry which is preliminary data.</text>
</comment>
<gene>
    <name evidence="3" type="ORF">UO65_5366</name>
</gene>
<evidence type="ECO:0000313" key="4">
    <source>
        <dbReference type="Proteomes" id="UP000019277"/>
    </source>
</evidence>
<dbReference type="Proteomes" id="UP000019277">
    <property type="component" value="Unassembled WGS sequence"/>
</dbReference>
<keyword evidence="2" id="KW-1133">Transmembrane helix</keyword>
<feature type="transmembrane region" description="Helical" evidence="2">
    <location>
        <begin position="110"/>
        <end position="128"/>
    </location>
</feature>